<evidence type="ECO:0000259" key="2">
    <source>
        <dbReference type="Pfam" id="PF25116"/>
    </source>
</evidence>
<dbReference type="InterPro" id="IPR056827">
    <property type="entry name" value="CBM87_Agd3"/>
</dbReference>
<dbReference type="Proteomes" id="UP000673691">
    <property type="component" value="Unassembled WGS sequence"/>
</dbReference>
<proteinExistence type="predicted"/>
<keyword evidence="4" id="KW-1185">Reference proteome</keyword>
<name>A0A8H7ZSE9_9FUNG</name>
<protein>
    <recommendedName>
        <fullName evidence="2">Agd3 CBM87 domain-containing protein</fullName>
    </recommendedName>
</protein>
<evidence type="ECO:0000313" key="4">
    <source>
        <dbReference type="Proteomes" id="UP000673691"/>
    </source>
</evidence>
<feature type="region of interest" description="Disordered" evidence="1">
    <location>
        <begin position="104"/>
        <end position="201"/>
    </location>
</feature>
<comment type="caution">
    <text evidence="3">The sequence shown here is derived from an EMBL/GenBank/DDBJ whole genome shotgun (WGS) entry which is preliminary data.</text>
</comment>
<evidence type="ECO:0000313" key="3">
    <source>
        <dbReference type="EMBL" id="KAG5458564.1"/>
    </source>
</evidence>
<reference evidence="3 4" key="1">
    <citation type="journal article" name="Sci. Rep.">
        <title>Genome-scale phylogenetic analyses confirm Olpidium as the closest living zoosporic fungus to the non-flagellated, terrestrial fungi.</title>
        <authorList>
            <person name="Chang Y."/>
            <person name="Rochon D."/>
            <person name="Sekimoto S."/>
            <person name="Wang Y."/>
            <person name="Chovatia M."/>
            <person name="Sandor L."/>
            <person name="Salamov A."/>
            <person name="Grigoriev I.V."/>
            <person name="Stajich J.E."/>
            <person name="Spatafora J.W."/>
        </authorList>
    </citation>
    <scope>NUCLEOTIDE SEQUENCE [LARGE SCALE GENOMIC DNA]</scope>
    <source>
        <strain evidence="3">S191</strain>
    </source>
</reference>
<evidence type="ECO:0000256" key="1">
    <source>
        <dbReference type="SAM" id="MobiDB-lite"/>
    </source>
</evidence>
<accession>A0A8H7ZSE9</accession>
<feature type="compositionally biased region" description="Low complexity" evidence="1">
    <location>
        <begin position="141"/>
        <end position="153"/>
    </location>
</feature>
<gene>
    <name evidence="3" type="ORF">BJ554DRAFT_1188</name>
</gene>
<sequence>MTAVDSVGLWQVKQRRLLGAQACDGRDGDPADGAGRYSLLVTCSDRLAVPVGGAYPSAMSEAQRAAIDDYQVACSVRRVTFGVWPTPPPGVSYPPLGGCCRLADHGTDDQPAYLTPEGAPPGRRPRRHQPGRPCSPPPASPTTRPRCTRAPASHLWDRQNNTAYKFRITRRRPPHPPALAGRPHPRGCPPGRTSPSDAAKEASFDRAFAGRGHFGLEGTYYSPNSLVPPAIHGPAQRRRAAGVPGQRDPVCGRGQAVALAESPAVYMLTLPLPRSPSVLGPPPPFPPPRLRPSSPALLLLPRFRRSLPFPSPPPPPCISISTI</sequence>
<dbReference type="EMBL" id="JAEFCI010008293">
    <property type="protein sequence ID" value="KAG5458564.1"/>
    <property type="molecule type" value="Genomic_DNA"/>
</dbReference>
<organism evidence="3 4">
    <name type="scientific">Olpidium bornovanus</name>
    <dbReference type="NCBI Taxonomy" id="278681"/>
    <lineage>
        <taxon>Eukaryota</taxon>
        <taxon>Fungi</taxon>
        <taxon>Fungi incertae sedis</taxon>
        <taxon>Olpidiomycota</taxon>
        <taxon>Olpidiomycotina</taxon>
        <taxon>Olpidiomycetes</taxon>
        <taxon>Olpidiales</taxon>
        <taxon>Olpidiaceae</taxon>
        <taxon>Olpidium</taxon>
    </lineage>
</organism>
<dbReference type="AlphaFoldDB" id="A0A8H7ZSE9"/>
<dbReference type="Pfam" id="PF25116">
    <property type="entry name" value="CBM87_Agd3"/>
    <property type="match status" value="1"/>
</dbReference>
<feature type="domain" description="Agd3 CBM87" evidence="2">
    <location>
        <begin position="34"/>
        <end position="101"/>
    </location>
</feature>